<dbReference type="InterPro" id="IPR009554">
    <property type="entry name" value="Phageshock_PspB"/>
</dbReference>
<keyword evidence="1" id="KW-1133">Transmembrane helix</keyword>
<proteinExistence type="predicted"/>
<evidence type="ECO:0000256" key="1">
    <source>
        <dbReference type="SAM" id="Phobius"/>
    </source>
</evidence>
<dbReference type="NCBIfam" id="TIGR02976">
    <property type="entry name" value="phageshock_pspB"/>
    <property type="match status" value="1"/>
</dbReference>
<dbReference type="GO" id="GO:0009271">
    <property type="term" value="P:phage shock"/>
    <property type="evidence" value="ECO:0007669"/>
    <property type="project" value="InterPro"/>
</dbReference>
<gene>
    <name evidence="2" type="primary">pspB</name>
    <name evidence="2" type="ORF">E4634_03910</name>
</gene>
<keyword evidence="1" id="KW-0472">Membrane</keyword>
<dbReference type="EMBL" id="SRLE01000004">
    <property type="protein sequence ID" value="TGD75157.1"/>
    <property type="molecule type" value="Genomic_DNA"/>
</dbReference>
<feature type="transmembrane region" description="Helical" evidence="1">
    <location>
        <begin position="6"/>
        <end position="25"/>
    </location>
</feature>
<organism evidence="2 3">
    <name type="scientific">Mangrovimicrobium sediminis</name>
    <dbReference type="NCBI Taxonomy" id="2562682"/>
    <lineage>
        <taxon>Bacteria</taxon>
        <taxon>Pseudomonadati</taxon>
        <taxon>Pseudomonadota</taxon>
        <taxon>Gammaproteobacteria</taxon>
        <taxon>Cellvibrionales</taxon>
        <taxon>Halieaceae</taxon>
        <taxon>Mangrovimicrobium</taxon>
    </lineage>
</organism>
<dbReference type="NCBIfam" id="NF006993">
    <property type="entry name" value="PRK09458.1"/>
    <property type="match status" value="1"/>
</dbReference>
<accession>A0A4Z0M6Z0</accession>
<dbReference type="RefSeq" id="WP_135441298.1">
    <property type="nucleotide sequence ID" value="NZ_SRLE01000004.1"/>
</dbReference>
<dbReference type="OrthoDB" id="6198106at2"/>
<dbReference type="Pfam" id="PF06667">
    <property type="entry name" value="PspB"/>
    <property type="match status" value="1"/>
</dbReference>
<dbReference type="GO" id="GO:0006355">
    <property type="term" value="P:regulation of DNA-templated transcription"/>
    <property type="evidence" value="ECO:0007669"/>
    <property type="project" value="InterPro"/>
</dbReference>
<reference evidence="2 3" key="1">
    <citation type="submission" date="2019-04" db="EMBL/GenBank/DDBJ databases">
        <title>Taxonomy of novel Haliea sp. from mangrove soil of West Coast of India.</title>
        <authorList>
            <person name="Verma A."/>
            <person name="Kumar P."/>
            <person name="Krishnamurthi S."/>
        </authorList>
    </citation>
    <scope>NUCLEOTIDE SEQUENCE [LARGE SCALE GENOMIC DNA]</scope>
    <source>
        <strain evidence="2 3">SAOS-164</strain>
    </source>
</reference>
<keyword evidence="3" id="KW-1185">Reference proteome</keyword>
<evidence type="ECO:0000313" key="3">
    <source>
        <dbReference type="Proteomes" id="UP000298050"/>
    </source>
</evidence>
<keyword evidence="1" id="KW-0812">Transmembrane</keyword>
<dbReference type="AlphaFoldDB" id="A0A4Z0M6Z0"/>
<protein>
    <submittedName>
        <fullName evidence="2">Envelope stress response membrane protein PspB</fullName>
    </submittedName>
</protein>
<comment type="caution">
    <text evidence="2">The sequence shown here is derived from an EMBL/GenBank/DDBJ whole genome shotgun (WGS) entry which is preliminary data.</text>
</comment>
<dbReference type="Proteomes" id="UP000298050">
    <property type="component" value="Unassembled WGS sequence"/>
</dbReference>
<evidence type="ECO:0000313" key="2">
    <source>
        <dbReference type="EMBL" id="TGD75157.1"/>
    </source>
</evidence>
<sequence length="87" mass="10361">MQFWNFMLAPTILFMVVVAPIWITMHYRSLNRSSRSLSEEDRETVEHMLETVDTLAERIATLESLLDADHPEWRDSVRNRSREEEHS</sequence>
<name>A0A4Z0M6Z0_9GAMM</name>